<evidence type="ECO:0000256" key="4">
    <source>
        <dbReference type="ARBA" id="ARBA00022737"/>
    </source>
</evidence>
<dbReference type="InterPro" id="IPR000562">
    <property type="entry name" value="FN_type2_dom"/>
</dbReference>
<comment type="caution">
    <text evidence="6">Lacks conserved residue(s) required for the propagation of feature annotation.</text>
</comment>
<evidence type="ECO:0000259" key="7">
    <source>
        <dbReference type="PROSITE" id="PS51092"/>
    </source>
</evidence>
<comment type="subcellular location">
    <subcellularLocation>
        <location evidence="1">Secreted</location>
    </subcellularLocation>
</comment>
<evidence type="ECO:0000256" key="2">
    <source>
        <dbReference type="ARBA" id="ARBA00010011"/>
    </source>
</evidence>
<evidence type="ECO:0000313" key="8">
    <source>
        <dbReference type="Ensembl" id="ENSAMXP00005024163.1"/>
    </source>
</evidence>
<keyword evidence="4" id="KW-0677">Repeat</keyword>
<protein>
    <recommendedName>
        <fullName evidence="7">Fibronectin type-II domain-containing protein</fullName>
    </recommendedName>
</protein>
<dbReference type="GO" id="GO:0005576">
    <property type="term" value="C:extracellular region"/>
    <property type="evidence" value="ECO:0007669"/>
    <property type="project" value="UniProtKB-SubCell"/>
</dbReference>
<dbReference type="Ensembl" id="ENSAMXT00005026674.1">
    <property type="protein sequence ID" value="ENSAMXP00005024163.1"/>
    <property type="gene ID" value="ENSAMXG00005012347.1"/>
</dbReference>
<dbReference type="Pfam" id="PF00040">
    <property type="entry name" value="fn2"/>
    <property type="match status" value="4"/>
</dbReference>
<dbReference type="PANTHER" id="PTHR22918:SF1">
    <property type="entry name" value="FIBRONECTIN TYPE-II DOMAIN-CONTAINING PROTEIN"/>
    <property type="match status" value="1"/>
</dbReference>
<dbReference type="InterPro" id="IPR013806">
    <property type="entry name" value="Kringle-like"/>
</dbReference>
<comment type="similarity">
    <text evidence="2">Belongs to the seminal plasma protein family.</text>
</comment>
<evidence type="ECO:0000256" key="1">
    <source>
        <dbReference type="ARBA" id="ARBA00004613"/>
    </source>
</evidence>
<dbReference type="PROSITE" id="PS51092">
    <property type="entry name" value="FN2_2"/>
    <property type="match status" value="3"/>
</dbReference>
<dbReference type="SMART" id="SM00059">
    <property type="entry name" value="FN2"/>
    <property type="match status" value="3"/>
</dbReference>
<evidence type="ECO:0000256" key="3">
    <source>
        <dbReference type="ARBA" id="ARBA00022525"/>
    </source>
</evidence>
<reference evidence="8" key="1">
    <citation type="submission" date="2025-08" db="UniProtKB">
        <authorList>
            <consortium name="Ensembl"/>
        </authorList>
    </citation>
    <scope>IDENTIFICATION</scope>
</reference>
<feature type="domain" description="Fibronectin type-II" evidence="7">
    <location>
        <begin position="15"/>
        <end position="62"/>
    </location>
</feature>
<dbReference type="InterPro" id="IPR036943">
    <property type="entry name" value="FN_type2_sf"/>
</dbReference>
<dbReference type="InterPro" id="IPR051666">
    <property type="entry name" value="SP_Capacitation_Regulator"/>
</dbReference>
<evidence type="ECO:0000256" key="5">
    <source>
        <dbReference type="ARBA" id="ARBA00023157"/>
    </source>
</evidence>
<keyword evidence="3" id="KW-0964">Secreted</keyword>
<dbReference type="Gene3D" id="2.10.10.10">
    <property type="entry name" value="Fibronectin, type II, collagen-binding"/>
    <property type="match status" value="3"/>
</dbReference>
<dbReference type="Proteomes" id="UP000694621">
    <property type="component" value="Unplaced"/>
</dbReference>
<dbReference type="GO" id="GO:0008201">
    <property type="term" value="F:heparin binding"/>
    <property type="evidence" value="ECO:0007669"/>
    <property type="project" value="TreeGrafter"/>
</dbReference>
<dbReference type="PANTHER" id="PTHR22918">
    <property type="entry name" value="SEMINAL PLASMA PROTEIN"/>
    <property type="match status" value="1"/>
</dbReference>
<organism evidence="8 9">
    <name type="scientific">Astyanax mexicanus</name>
    <name type="common">Blind cave fish</name>
    <name type="synonym">Astyanax fasciatus mexicanus</name>
    <dbReference type="NCBI Taxonomy" id="7994"/>
    <lineage>
        <taxon>Eukaryota</taxon>
        <taxon>Metazoa</taxon>
        <taxon>Chordata</taxon>
        <taxon>Craniata</taxon>
        <taxon>Vertebrata</taxon>
        <taxon>Euteleostomi</taxon>
        <taxon>Actinopterygii</taxon>
        <taxon>Neopterygii</taxon>
        <taxon>Teleostei</taxon>
        <taxon>Ostariophysi</taxon>
        <taxon>Characiformes</taxon>
        <taxon>Characoidei</taxon>
        <taxon>Acestrorhamphidae</taxon>
        <taxon>Acestrorhamphinae</taxon>
        <taxon>Astyanax</taxon>
    </lineage>
</organism>
<dbReference type="GO" id="GO:0009986">
    <property type="term" value="C:cell surface"/>
    <property type="evidence" value="ECO:0007669"/>
    <property type="project" value="TreeGrafter"/>
</dbReference>
<dbReference type="SUPFAM" id="SSF57440">
    <property type="entry name" value="Kringle-like"/>
    <property type="match status" value="3"/>
</dbReference>
<dbReference type="PRINTS" id="PR00013">
    <property type="entry name" value="FNTYPEII"/>
</dbReference>
<proteinExistence type="inferred from homology"/>
<dbReference type="CDD" id="cd00062">
    <property type="entry name" value="FN2"/>
    <property type="match status" value="1"/>
</dbReference>
<evidence type="ECO:0000256" key="6">
    <source>
        <dbReference type="PROSITE-ProRule" id="PRU00479"/>
    </source>
</evidence>
<dbReference type="AlphaFoldDB" id="A0A8B9JN12"/>
<feature type="domain" description="Fibronectin type-II" evidence="7">
    <location>
        <begin position="183"/>
        <end position="233"/>
    </location>
</feature>
<accession>A0A8B9JN12</accession>
<feature type="domain" description="Fibronectin type-II" evidence="7">
    <location>
        <begin position="115"/>
        <end position="175"/>
    </location>
</feature>
<keyword evidence="5" id="KW-1015">Disulfide bond</keyword>
<evidence type="ECO:0000313" key="9">
    <source>
        <dbReference type="Proteomes" id="UP000694621"/>
    </source>
</evidence>
<name>A0A8B9JN12_ASTMX</name>
<sequence>NLNVILLHIGTVRLCEGDQCVFPFFNNGVFYTDCVNVQNSSKPWCSTTDNYSRDGQRGDCLDYGTVTLSETTNKDQILLKSRISIYPGWCWSSVIKAHTDRVACTTVKHTVNGNSRGAQCVFPFFYYGTNYTACISFNESTPWSSTDHQYNNTYKRWCSTTDNYTRDGKWGECLNYDTVKGNSGGAQCVFPFVYNGTYYTDCIDFTEYNITYEQWCSTTEDYTRDEKWGECPDYGIIQILEIITLYITHKTDCIFFINKSLLLWFSDQIYDFIEIFPFYKL</sequence>